<dbReference type="EMBL" id="PEDL01000001">
    <property type="protein sequence ID" value="PHV72317.1"/>
    <property type="molecule type" value="Genomic_DNA"/>
</dbReference>
<organism evidence="1 2">
    <name type="scientific">Sporanaerobium hydrogeniformans</name>
    <dbReference type="NCBI Taxonomy" id="3072179"/>
    <lineage>
        <taxon>Bacteria</taxon>
        <taxon>Bacillati</taxon>
        <taxon>Bacillota</taxon>
        <taxon>Clostridia</taxon>
        <taxon>Lachnospirales</taxon>
        <taxon>Lachnospiraceae</taxon>
        <taxon>Sporanaerobium</taxon>
    </lineage>
</organism>
<gene>
    <name evidence="1" type="ORF">CS063_02240</name>
</gene>
<sequence length="590" mass="64692">MYSNKLSPSVQLALRYENLLTPESRAIFQDPVEPTKWRIIAEYIGNLEEEKQSLNLDVFYLNENFALITLLKQDVPALSDERSIIYISFAQELAYIDQSFNQTCMTNVIAPIGRYKVTGKGVLVGIIDTGIDYSHPDFIMPNGKSRIRFLWDQTIVGSPPLGFRKGTEYTNEELNMALAQPEKEEQLAIVPSQDTIGHGTAMAGIAAGNGRGSGGRNRGMAIESELLIVKIGPEGGESTRPNTREVMLGIKYVIEKAKELSQPLVILLGIATNIGGHDGAVLIEQYIAEMSLTWPCNFVVGTGNQGDKGGHASGSIKTGEEKIIQLLIDKPKPSYQMGIWKEFIDEMGIIIESPQGEQTEILSILTPNRAFFFGNTTVLVNISEPRNNITKQVIYIVLEAQTPEGINIGVWNIRLRGFNVLNGSYNAWGSINKDSSDRTRFLIADISTTLTIPSTTESITSVAAFNANSFQLAPFSGRGYTANGRVKPDLSAPGVNVLTASIQRDILYEPFSGTSASAAFVAGAYALLMEYGIIQLGLPYLHGETLKSYMLATAQRPESYGPYPNKEWGYGRLCVEAALNRINEINTSSF</sequence>
<reference evidence="1" key="1">
    <citation type="submission" date="2017-10" db="EMBL/GenBank/DDBJ databases">
        <title>Genome sequence of cellulolytic Lachnospiraceae bacterium XHS1971 isolated from hotspring sediment.</title>
        <authorList>
            <person name="Vasudevan G."/>
            <person name="Joshi A.J."/>
            <person name="Hivarkar S."/>
            <person name="Lanjekar V.B."/>
            <person name="Dhakephalkar P.K."/>
            <person name="Dagar S."/>
        </authorList>
    </citation>
    <scope>NUCLEOTIDE SEQUENCE</scope>
    <source>
        <strain evidence="1">XHS1971</strain>
    </source>
</reference>
<protein>
    <submittedName>
        <fullName evidence="1">Peptidase S8</fullName>
    </submittedName>
</protein>
<comment type="caution">
    <text evidence="1">The sequence shown here is derived from an EMBL/GenBank/DDBJ whole genome shotgun (WGS) entry which is preliminary data.</text>
</comment>
<dbReference type="Proteomes" id="UP000224460">
    <property type="component" value="Unassembled WGS sequence"/>
</dbReference>
<evidence type="ECO:0000313" key="2">
    <source>
        <dbReference type="Proteomes" id="UP000224460"/>
    </source>
</evidence>
<evidence type="ECO:0000313" key="1">
    <source>
        <dbReference type="EMBL" id="PHV72317.1"/>
    </source>
</evidence>
<accession>A0AC61DLA3</accession>
<proteinExistence type="predicted"/>
<keyword evidence="2" id="KW-1185">Reference proteome</keyword>
<name>A0AC61DLA3_9FIRM</name>